<evidence type="ECO:0000313" key="2">
    <source>
        <dbReference type="EMBL" id="KPJ19223.1"/>
    </source>
</evidence>
<feature type="domain" description="Kazal-like" evidence="1">
    <location>
        <begin position="1"/>
        <end position="71"/>
    </location>
</feature>
<protein>
    <recommendedName>
        <fullName evidence="1">Kazal-like domain-containing protein</fullName>
    </recommendedName>
</protein>
<evidence type="ECO:0000313" key="3">
    <source>
        <dbReference type="Proteomes" id="UP000053240"/>
    </source>
</evidence>
<sequence length="362" mass="40975">MSDPECSSISCSNVFDEVCGVVRTSNGINVVRLFHNACHLKRIKCKLKPYIDVHQVADRFCYIKHRVKYSYNSGRRVNDFSIVGAHQACNHTCPTFCVDTYEPACAQIWKPNMESYNYRPMINHCHIDLISCALGVNVTIQPLGKCYKNPSGLLFMTQVAALKSLKLIDEHPSNYPKKDIRINMSDRECSSISCSNVFDEVCGVVRTTNGISVVRLFHNACHLERIKCKLKPYIDVHQVADRLCDIKHRVIYSYNSGRRVNDFSIVGAHQACNHTCPTFCVDTYEPACAQIWKPNMESYNYRPMINHCHIDLISCALGVNVTIQPLGKCYKNPSGLLFMTQVAALKSLKLIDEHPSNYPKKG</sequence>
<keyword evidence="3" id="KW-1185">Reference proteome</keyword>
<dbReference type="Gene3D" id="3.30.60.30">
    <property type="match status" value="4"/>
</dbReference>
<proteinExistence type="predicted"/>
<dbReference type="InParanoid" id="A0A0N0PEJ2"/>
<feature type="domain" description="Kazal-like" evidence="1">
    <location>
        <begin position="183"/>
        <end position="246"/>
    </location>
</feature>
<name>A0A0N0PEJ2_PAPMA</name>
<dbReference type="EMBL" id="KQ459937">
    <property type="protein sequence ID" value="KPJ19223.1"/>
    <property type="molecule type" value="Genomic_DNA"/>
</dbReference>
<dbReference type="InterPro" id="IPR002350">
    <property type="entry name" value="Kazal_dom"/>
</dbReference>
<dbReference type="PROSITE" id="PS51465">
    <property type="entry name" value="KAZAL_2"/>
    <property type="match status" value="2"/>
</dbReference>
<dbReference type="AlphaFoldDB" id="A0A0N0PEJ2"/>
<dbReference type="Proteomes" id="UP000053240">
    <property type="component" value="Unassembled WGS sequence"/>
</dbReference>
<accession>A0A0N0PEJ2</accession>
<organism evidence="2 3">
    <name type="scientific">Papilio machaon</name>
    <name type="common">Old World swallowtail butterfly</name>
    <dbReference type="NCBI Taxonomy" id="76193"/>
    <lineage>
        <taxon>Eukaryota</taxon>
        <taxon>Metazoa</taxon>
        <taxon>Ecdysozoa</taxon>
        <taxon>Arthropoda</taxon>
        <taxon>Hexapoda</taxon>
        <taxon>Insecta</taxon>
        <taxon>Pterygota</taxon>
        <taxon>Neoptera</taxon>
        <taxon>Endopterygota</taxon>
        <taxon>Lepidoptera</taxon>
        <taxon>Glossata</taxon>
        <taxon>Ditrysia</taxon>
        <taxon>Papilionoidea</taxon>
        <taxon>Papilionidae</taxon>
        <taxon>Papilioninae</taxon>
        <taxon>Papilio</taxon>
    </lineage>
</organism>
<reference evidence="2 3" key="1">
    <citation type="journal article" date="2015" name="Nat. Commun.">
        <title>Outbred genome sequencing and CRISPR/Cas9 gene editing in butterflies.</title>
        <authorList>
            <person name="Li X."/>
            <person name="Fan D."/>
            <person name="Zhang W."/>
            <person name="Liu G."/>
            <person name="Zhang L."/>
            <person name="Zhao L."/>
            <person name="Fang X."/>
            <person name="Chen L."/>
            <person name="Dong Y."/>
            <person name="Chen Y."/>
            <person name="Ding Y."/>
            <person name="Zhao R."/>
            <person name="Feng M."/>
            <person name="Zhu Y."/>
            <person name="Feng Y."/>
            <person name="Jiang X."/>
            <person name="Zhu D."/>
            <person name="Xiang H."/>
            <person name="Feng X."/>
            <person name="Li S."/>
            <person name="Wang J."/>
            <person name="Zhang G."/>
            <person name="Kronforst M.R."/>
            <person name="Wang W."/>
        </authorList>
    </citation>
    <scope>NUCLEOTIDE SEQUENCE [LARGE SCALE GENOMIC DNA]</scope>
    <source>
        <strain evidence="2">Ya'a_city_454_Pm</strain>
        <tissue evidence="2">Whole body</tissue>
    </source>
</reference>
<evidence type="ECO:0000259" key="1">
    <source>
        <dbReference type="PROSITE" id="PS51465"/>
    </source>
</evidence>
<gene>
    <name evidence="2" type="ORF">RR48_04654</name>
</gene>